<dbReference type="GO" id="GO:0043083">
    <property type="term" value="C:synaptic cleft"/>
    <property type="evidence" value="ECO:0007669"/>
    <property type="project" value="GOC"/>
</dbReference>
<dbReference type="VEuPathDB" id="VectorBase:ACON2_035761"/>
<evidence type="ECO:0000259" key="6">
    <source>
        <dbReference type="Pfam" id="PF00135"/>
    </source>
</evidence>
<protein>
    <recommendedName>
        <fullName evidence="6">Carboxylesterase type B domain-containing protein</fullName>
    </recommendedName>
</protein>
<keyword evidence="3" id="KW-0378">Hydrolase</keyword>
<keyword evidence="4" id="KW-0325">Glycoprotein</keyword>
<dbReference type="Pfam" id="PF00135">
    <property type="entry name" value="COesterase"/>
    <property type="match status" value="1"/>
</dbReference>
<reference evidence="7" key="1">
    <citation type="submission" date="2022-08" db="UniProtKB">
        <authorList>
            <consortium name="EnsemblMetazoa"/>
        </authorList>
    </citation>
    <scope>IDENTIFICATION</scope>
</reference>
<accession>A0A8W7P0T1</accession>
<dbReference type="PRINTS" id="PR00880">
    <property type="entry name" value="ACHEINSECT"/>
</dbReference>
<dbReference type="InterPro" id="IPR050654">
    <property type="entry name" value="AChE-related_enzymes"/>
</dbReference>
<feature type="region of interest" description="Disordered" evidence="5">
    <location>
        <begin position="62"/>
        <end position="82"/>
    </location>
</feature>
<dbReference type="SUPFAM" id="SSF53474">
    <property type="entry name" value="alpha/beta-Hydrolases"/>
    <property type="match status" value="1"/>
</dbReference>
<keyword evidence="2" id="KW-0719">Serine esterase</keyword>
<evidence type="ECO:0000313" key="7">
    <source>
        <dbReference type="EnsemblMetazoa" id="ACOM022772-PA.1"/>
    </source>
</evidence>
<dbReference type="InterPro" id="IPR029058">
    <property type="entry name" value="AB_hydrolase_fold"/>
</dbReference>
<comment type="similarity">
    <text evidence="1">Belongs to the type-B carboxylesterase/lipase family.</text>
</comment>
<evidence type="ECO:0000256" key="3">
    <source>
        <dbReference type="ARBA" id="ARBA00022801"/>
    </source>
</evidence>
<dbReference type="PANTHER" id="PTHR43918">
    <property type="entry name" value="ACETYLCHOLINESTERASE"/>
    <property type="match status" value="1"/>
</dbReference>
<dbReference type="EnsemblMetazoa" id="ACOM022772-RA">
    <property type="protein sequence ID" value="ACOM022772-PA.1"/>
    <property type="gene ID" value="ACOM022772"/>
</dbReference>
<dbReference type="GO" id="GO:0001507">
    <property type="term" value="P:acetylcholine catabolic process in synaptic cleft"/>
    <property type="evidence" value="ECO:0007669"/>
    <property type="project" value="InterPro"/>
</dbReference>
<dbReference type="InterPro" id="IPR002018">
    <property type="entry name" value="CarbesteraseB"/>
</dbReference>
<dbReference type="Gene3D" id="3.40.50.1820">
    <property type="entry name" value="alpha/beta hydrolase"/>
    <property type="match status" value="1"/>
</dbReference>
<dbReference type="InterPro" id="IPR001445">
    <property type="entry name" value="Acylcholinesterase_insect"/>
</dbReference>
<name>A0A8W7P0T1_ANOCL</name>
<feature type="domain" description="Carboxylesterase type B" evidence="6">
    <location>
        <begin position="158"/>
        <end position="222"/>
    </location>
</feature>
<evidence type="ECO:0000256" key="2">
    <source>
        <dbReference type="ARBA" id="ARBA00022487"/>
    </source>
</evidence>
<dbReference type="GO" id="GO:0019695">
    <property type="term" value="P:choline metabolic process"/>
    <property type="evidence" value="ECO:0007669"/>
    <property type="project" value="TreeGrafter"/>
</dbReference>
<dbReference type="AlphaFoldDB" id="A0A8W7P0T1"/>
<dbReference type="GO" id="GO:0005615">
    <property type="term" value="C:extracellular space"/>
    <property type="evidence" value="ECO:0007669"/>
    <property type="project" value="TreeGrafter"/>
</dbReference>
<organism evidence="7">
    <name type="scientific">Anopheles coluzzii</name>
    <name type="common">African malaria mosquito</name>
    <dbReference type="NCBI Taxonomy" id="1518534"/>
    <lineage>
        <taxon>Eukaryota</taxon>
        <taxon>Metazoa</taxon>
        <taxon>Ecdysozoa</taxon>
        <taxon>Arthropoda</taxon>
        <taxon>Hexapoda</taxon>
        <taxon>Insecta</taxon>
        <taxon>Pterygota</taxon>
        <taxon>Neoptera</taxon>
        <taxon>Endopterygota</taxon>
        <taxon>Diptera</taxon>
        <taxon>Nematocera</taxon>
        <taxon>Culicoidea</taxon>
        <taxon>Culicidae</taxon>
        <taxon>Anophelinae</taxon>
        <taxon>Anopheles</taxon>
    </lineage>
</organism>
<evidence type="ECO:0000256" key="4">
    <source>
        <dbReference type="ARBA" id="ARBA00023180"/>
    </source>
</evidence>
<dbReference type="GO" id="GO:0003990">
    <property type="term" value="F:acetylcholinesterase activity"/>
    <property type="evidence" value="ECO:0007669"/>
    <property type="project" value="InterPro"/>
</dbReference>
<evidence type="ECO:0000256" key="5">
    <source>
        <dbReference type="SAM" id="MobiDB-lite"/>
    </source>
</evidence>
<dbReference type="PANTHER" id="PTHR43918:SF13">
    <property type="entry name" value="ACETYLCHOLINESTERASE"/>
    <property type="match status" value="1"/>
</dbReference>
<sequence>LFVRFPQRITLESQGANGRAQEITIQKYYRNHLLPTPSSDSNNSDVKCECVSERQIRLYAVQQPADEPANNQKPQTARKNRRLRKRVFALAASGTHRELRSTQPSPALHQASVRTRGPESAGMASAYYHQSAVGVGNVLVLLLGATVICPAYAIIDRLVVQTSSGPIRGRSTMVQGREVHVFNGVPFAKPPVDSLRFKKPVPAEPWHGVLDATRLPPSCIQER</sequence>
<proteinExistence type="inferred from homology"/>
<dbReference type="Proteomes" id="UP000075882">
    <property type="component" value="Unassembled WGS sequence"/>
</dbReference>
<dbReference type="GO" id="GO:0005886">
    <property type="term" value="C:plasma membrane"/>
    <property type="evidence" value="ECO:0007669"/>
    <property type="project" value="TreeGrafter"/>
</dbReference>
<evidence type="ECO:0000256" key="1">
    <source>
        <dbReference type="ARBA" id="ARBA00005964"/>
    </source>
</evidence>